<organism evidence="2 3">
    <name type="scientific">Rheinheimera tilapiae</name>
    <dbReference type="NCBI Taxonomy" id="875043"/>
    <lineage>
        <taxon>Bacteria</taxon>
        <taxon>Pseudomonadati</taxon>
        <taxon>Pseudomonadota</taxon>
        <taxon>Gammaproteobacteria</taxon>
        <taxon>Chromatiales</taxon>
        <taxon>Chromatiaceae</taxon>
        <taxon>Rheinheimera</taxon>
    </lineage>
</organism>
<dbReference type="Gene3D" id="1.10.10.10">
    <property type="entry name" value="Winged helix-like DNA-binding domain superfamily/Winged helix DNA-binding domain"/>
    <property type="match status" value="1"/>
</dbReference>
<reference evidence="2 3" key="1">
    <citation type="submission" date="2024-09" db="EMBL/GenBank/DDBJ databases">
        <authorList>
            <person name="Sun Q."/>
            <person name="Mori K."/>
        </authorList>
    </citation>
    <scope>NUCLEOTIDE SEQUENCE [LARGE SCALE GENOMIC DNA]</scope>
    <source>
        <strain evidence="2 3">KCTC 23315</strain>
    </source>
</reference>
<proteinExistence type="predicted"/>
<accession>A0ABV6BEX4</accession>
<gene>
    <name evidence="2" type="ORF">ACFFJP_14120</name>
</gene>
<dbReference type="Proteomes" id="UP001589813">
    <property type="component" value="Unassembled WGS sequence"/>
</dbReference>
<dbReference type="InterPro" id="IPR036388">
    <property type="entry name" value="WH-like_DNA-bd_sf"/>
</dbReference>
<dbReference type="RefSeq" id="WP_377245240.1">
    <property type="nucleotide sequence ID" value="NZ_JBHLXP010000003.1"/>
</dbReference>
<evidence type="ECO:0000313" key="2">
    <source>
        <dbReference type="EMBL" id="MFC0049428.1"/>
    </source>
</evidence>
<protein>
    <submittedName>
        <fullName evidence="2">PadR family transcriptional regulator</fullName>
    </submittedName>
</protein>
<dbReference type="EMBL" id="JBHLXP010000003">
    <property type="protein sequence ID" value="MFC0049428.1"/>
    <property type="molecule type" value="Genomic_DNA"/>
</dbReference>
<dbReference type="InterPro" id="IPR005149">
    <property type="entry name" value="Tscrpt_reg_PadR_N"/>
</dbReference>
<dbReference type="Pfam" id="PF03551">
    <property type="entry name" value="PadR"/>
    <property type="match status" value="1"/>
</dbReference>
<keyword evidence="3" id="KW-1185">Reference proteome</keyword>
<evidence type="ECO:0000259" key="1">
    <source>
        <dbReference type="Pfam" id="PF03551"/>
    </source>
</evidence>
<evidence type="ECO:0000313" key="3">
    <source>
        <dbReference type="Proteomes" id="UP001589813"/>
    </source>
</evidence>
<dbReference type="SUPFAM" id="SSF46785">
    <property type="entry name" value="Winged helix' DNA-binding domain"/>
    <property type="match status" value="1"/>
</dbReference>
<dbReference type="InterPro" id="IPR052509">
    <property type="entry name" value="Metal_resp_DNA-bind_regulator"/>
</dbReference>
<comment type="caution">
    <text evidence="2">The sequence shown here is derived from an EMBL/GenBank/DDBJ whole genome shotgun (WGS) entry which is preliminary data.</text>
</comment>
<sequence>MNSTEALMEKWEVQLRKGTLELAILAALQQRTLYGLELLKLLQSLPSTTITEGTLYPLLDRLKRDELVDAQWVQEGDSRPRKYYQLTPLGTQKLTDLTRLWRQSVTDIEFLLANPGPQPLQKTGA</sequence>
<dbReference type="PANTHER" id="PTHR33169">
    <property type="entry name" value="PADR-FAMILY TRANSCRIPTIONAL REGULATOR"/>
    <property type="match status" value="1"/>
</dbReference>
<dbReference type="PANTHER" id="PTHR33169:SF14">
    <property type="entry name" value="TRANSCRIPTIONAL REGULATOR RV3488"/>
    <property type="match status" value="1"/>
</dbReference>
<feature type="domain" description="Transcription regulator PadR N-terminal" evidence="1">
    <location>
        <begin position="24"/>
        <end position="95"/>
    </location>
</feature>
<dbReference type="InterPro" id="IPR036390">
    <property type="entry name" value="WH_DNA-bd_sf"/>
</dbReference>
<name>A0ABV6BEX4_9GAMM</name>